<evidence type="ECO:0000313" key="2">
    <source>
        <dbReference type="Proteomes" id="UP000321944"/>
    </source>
</evidence>
<evidence type="ECO:0000313" key="1">
    <source>
        <dbReference type="EMBL" id="BBM54521.1"/>
    </source>
</evidence>
<proteinExistence type="predicted"/>
<gene>
    <name evidence="1" type="ORF">JMUB3936_0805</name>
</gene>
<sequence>MDLWNLFKRKKKIKTGICFSNEKSVEELLKNFLETYADKINTVTLENGEKLTEKTKKFYLELKNGRKIEVLINPERNFLLKKQIAIEIFLEKLNPESFKNINEEELVKYNSLLINFEALDKEEEKNEEKFMMETAKFLREFHKFTIQKKLNHYHFGDRRMIQNDEKWEISDFIPPLSEKMFLEYDLEMTDNDLERMKKNIERMKKDKLPYNEKMEVNISEKNVKIRKKWDIIRRIAAITMTRLAAETYLEKKENGQKELETIIDIFEKRYQFKQVLTEREKNYLENPSDDKELNVEFYFMLEAAKMLLWVLSVIDIEFDDFNIFCDISILTDGLKYDNLKSFARKCEIRSQNKILDMLDYIYRLNWANVEIKLEGYDGIVNESILYFSRLALEWVVQDGKSIEEIIIHT</sequence>
<dbReference type="AlphaFoldDB" id="A0A510KUU6"/>
<name>A0A510KUU6_9FUSO</name>
<accession>A0A510KUU6</accession>
<dbReference type="Proteomes" id="UP000321944">
    <property type="component" value="Chromosome"/>
</dbReference>
<organism evidence="1 2">
    <name type="scientific">Leptotrichia wadei</name>
    <dbReference type="NCBI Taxonomy" id="157687"/>
    <lineage>
        <taxon>Bacteria</taxon>
        <taxon>Fusobacteriati</taxon>
        <taxon>Fusobacteriota</taxon>
        <taxon>Fusobacteriia</taxon>
        <taxon>Fusobacteriales</taxon>
        <taxon>Leptotrichiaceae</taxon>
        <taxon>Leptotrichia</taxon>
    </lineage>
</organism>
<reference evidence="1 2" key="1">
    <citation type="submission" date="2019-07" db="EMBL/GenBank/DDBJ databases">
        <title>Complete Genome Sequence of Leptotrichia wadei Strain JMUB3936.</title>
        <authorList>
            <person name="Watanabe S."/>
            <person name="Cui L."/>
        </authorList>
    </citation>
    <scope>NUCLEOTIDE SEQUENCE [LARGE SCALE GENOMIC DNA]</scope>
    <source>
        <strain evidence="1 2">JMUB3936</strain>
    </source>
</reference>
<dbReference type="InterPro" id="IPR025368">
    <property type="entry name" value="DUF4272"/>
</dbReference>
<dbReference type="Pfam" id="PF14094">
    <property type="entry name" value="DUF4272"/>
    <property type="match status" value="1"/>
</dbReference>
<protein>
    <submittedName>
        <fullName evidence="1">Uncharacterized protein</fullName>
    </submittedName>
</protein>
<dbReference type="OrthoDB" id="79217at2"/>
<dbReference type="RefSeq" id="WP_147003334.1">
    <property type="nucleotide sequence ID" value="NZ_AP019841.1"/>
</dbReference>
<dbReference type="EMBL" id="AP019841">
    <property type="protein sequence ID" value="BBM54521.1"/>
    <property type="molecule type" value="Genomic_DNA"/>
</dbReference>